<name>A0A8J3J9S0_9ACTN</name>
<dbReference type="EMBL" id="BONF01000011">
    <property type="protein sequence ID" value="GIF80942.1"/>
    <property type="molecule type" value="Genomic_DNA"/>
</dbReference>
<gene>
    <name evidence="2" type="ORF">Cba03nite_22910</name>
</gene>
<dbReference type="CDD" id="cd00338">
    <property type="entry name" value="Ser_Recombinase"/>
    <property type="match status" value="1"/>
</dbReference>
<dbReference type="Pfam" id="PF07508">
    <property type="entry name" value="Recombinase"/>
    <property type="match status" value="1"/>
</dbReference>
<evidence type="ECO:0000259" key="1">
    <source>
        <dbReference type="PROSITE" id="PS51737"/>
    </source>
</evidence>
<dbReference type="SUPFAM" id="SSF53041">
    <property type="entry name" value="Resolvase-like"/>
    <property type="match status" value="1"/>
</dbReference>
<dbReference type="InterPro" id="IPR036162">
    <property type="entry name" value="Resolvase-like_N_sf"/>
</dbReference>
<feature type="domain" description="Recombinase" evidence="1">
    <location>
        <begin position="176"/>
        <end position="337"/>
    </location>
</feature>
<proteinExistence type="predicted"/>
<evidence type="ECO:0000313" key="3">
    <source>
        <dbReference type="Proteomes" id="UP000601223"/>
    </source>
</evidence>
<dbReference type="Pfam" id="PF00239">
    <property type="entry name" value="Resolvase"/>
    <property type="match status" value="1"/>
</dbReference>
<dbReference type="Proteomes" id="UP000601223">
    <property type="component" value="Unassembled WGS sequence"/>
</dbReference>
<protein>
    <submittedName>
        <fullName evidence="2">Putative recombinase</fullName>
    </submittedName>
</protein>
<dbReference type="InterPro" id="IPR011109">
    <property type="entry name" value="DNA_bind_recombinase_dom"/>
</dbReference>
<comment type="caution">
    <text evidence="2">The sequence shown here is derived from an EMBL/GenBank/DDBJ whole genome shotgun (WGS) entry which is preliminary data.</text>
</comment>
<accession>A0A8J3J9S0</accession>
<reference evidence="2 3" key="1">
    <citation type="submission" date="2021-01" db="EMBL/GenBank/DDBJ databases">
        <title>Whole genome shotgun sequence of Catellatospora bangladeshensis NBRC 107357.</title>
        <authorList>
            <person name="Komaki H."/>
            <person name="Tamura T."/>
        </authorList>
    </citation>
    <scope>NUCLEOTIDE SEQUENCE [LARGE SCALE GENOMIC DNA]</scope>
    <source>
        <strain evidence="2 3">NBRC 107357</strain>
    </source>
</reference>
<dbReference type="GO" id="GO:0000150">
    <property type="term" value="F:DNA strand exchange activity"/>
    <property type="evidence" value="ECO:0007669"/>
    <property type="project" value="InterPro"/>
</dbReference>
<keyword evidence="3" id="KW-1185">Reference proteome</keyword>
<dbReference type="Gene3D" id="3.90.1750.20">
    <property type="entry name" value="Putative Large Serine Recombinase, Chain B, Domain 2"/>
    <property type="match status" value="1"/>
</dbReference>
<dbReference type="AlphaFoldDB" id="A0A8J3J9S0"/>
<organism evidence="2 3">
    <name type="scientific">Catellatospora bangladeshensis</name>
    <dbReference type="NCBI Taxonomy" id="310355"/>
    <lineage>
        <taxon>Bacteria</taxon>
        <taxon>Bacillati</taxon>
        <taxon>Actinomycetota</taxon>
        <taxon>Actinomycetes</taxon>
        <taxon>Micromonosporales</taxon>
        <taxon>Micromonosporaceae</taxon>
        <taxon>Catellatospora</taxon>
    </lineage>
</organism>
<dbReference type="PANTHER" id="PTHR30461:SF23">
    <property type="entry name" value="DNA RECOMBINASE-RELATED"/>
    <property type="match status" value="1"/>
</dbReference>
<dbReference type="GO" id="GO:0003677">
    <property type="term" value="F:DNA binding"/>
    <property type="evidence" value="ECO:0007669"/>
    <property type="project" value="InterPro"/>
</dbReference>
<evidence type="ECO:0000313" key="2">
    <source>
        <dbReference type="EMBL" id="GIF80942.1"/>
    </source>
</evidence>
<sequence length="569" mass="63982">MNANPLFGSSRHAQYFAFYGRVSTEDNQDPESSYNWQYSLAENLVTPVGGEIVARFFDVGDSRSIPWQRRPEASQLLAALRNPNRGFDNVVIGEPHRAFYGNQYGLTIPVLAHFGVRLWVPEVGGPIDPDNEAHDLVMSVFGGMSKGERTRVKVRVRSAMATQALMQGRYLGGRPPYGYKLKDLGPHPNPQKAADGKRLHGLTPDPQTAPVVQRIFRDFLSGNGIFAIAEALTSEGILSPSAYDQERNRHRDGRAWAKSAVRVILTNPRYTGRQVWNKQRTDEVLVDVDDVALGHMPVMRWNPRDKWIISQEVVHEPLVSDEVFNAARELLGSRAHKPAAHKPHRTRHPYIFKSLIYCSVCQRRMQGQHSHDVAYYRCRYPSDYALANRIDHPKNVIMREDQVIGPIDRWITSAFDPTRRDQTIELLARQLSAQVRPAIPRQRTDGDIAAEFDKKIARYRQALDEGASPAVVAGWIAEAEQQRDKALASRPAARESDAIDSMTAEDIASLVAELGDIAVALKEAEPEDKLDLYRSLRLKLTYSAETQTVFAKIDLGEHRWDLVGVRGGT</sequence>
<dbReference type="InterPro" id="IPR038109">
    <property type="entry name" value="DNA_bind_recomb_sf"/>
</dbReference>
<dbReference type="Pfam" id="PF13408">
    <property type="entry name" value="Zn_ribbon_recom"/>
    <property type="match status" value="1"/>
</dbReference>
<dbReference type="SMART" id="SM00857">
    <property type="entry name" value="Resolvase"/>
    <property type="match status" value="1"/>
</dbReference>
<dbReference type="PROSITE" id="PS51737">
    <property type="entry name" value="RECOMBINASE_DNA_BIND"/>
    <property type="match status" value="1"/>
</dbReference>
<dbReference type="InterPro" id="IPR050639">
    <property type="entry name" value="SSR_resolvase"/>
</dbReference>
<dbReference type="InterPro" id="IPR006119">
    <property type="entry name" value="Resolv_N"/>
</dbReference>
<dbReference type="InterPro" id="IPR025827">
    <property type="entry name" value="Zn_ribbon_recom_dom"/>
</dbReference>
<dbReference type="Gene3D" id="3.40.50.1390">
    <property type="entry name" value="Resolvase, N-terminal catalytic domain"/>
    <property type="match status" value="1"/>
</dbReference>
<dbReference type="PANTHER" id="PTHR30461">
    <property type="entry name" value="DNA-INVERTASE FROM LAMBDOID PROPHAGE"/>
    <property type="match status" value="1"/>
</dbReference>
<dbReference type="RefSeq" id="WP_203745000.1">
    <property type="nucleotide sequence ID" value="NZ_BONF01000011.1"/>
</dbReference>